<feature type="compositionally biased region" description="Basic and acidic residues" evidence="1">
    <location>
        <begin position="232"/>
        <end position="241"/>
    </location>
</feature>
<reference evidence="3" key="1">
    <citation type="submission" date="2016-04" db="EMBL/GenBank/DDBJ databases">
        <authorList>
            <person name="Evans L.H."/>
            <person name="Alamgir A."/>
            <person name="Owens N."/>
            <person name="Weber N.D."/>
            <person name="Virtaneva K."/>
            <person name="Barbian K."/>
            <person name="Babar A."/>
            <person name="Rosenke K."/>
        </authorList>
    </citation>
    <scope>NUCLEOTIDE SEQUENCE</scope>
    <source>
        <strain evidence="3">86</strain>
    </source>
</reference>
<gene>
    <name evidence="3" type="ORF">KL86DPRO_10488</name>
</gene>
<dbReference type="SUPFAM" id="SSF53955">
    <property type="entry name" value="Lysozyme-like"/>
    <property type="match status" value="1"/>
</dbReference>
<dbReference type="InterPro" id="IPR023346">
    <property type="entry name" value="Lysozyme-like_dom_sf"/>
</dbReference>
<proteinExistence type="predicted"/>
<keyword evidence="2" id="KW-0732">Signal</keyword>
<accession>A0A212J195</accession>
<dbReference type="EMBL" id="FLUQ01000001">
    <property type="protein sequence ID" value="SBV93177.1"/>
    <property type="molecule type" value="Genomic_DNA"/>
</dbReference>
<evidence type="ECO:0000313" key="3">
    <source>
        <dbReference type="EMBL" id="SBV93177.1"/>
    </source>
</evidence>
<dbReference type="CDD" id="cd13400">
    <property type="entry name" value="LT_IagB-like"/>
    <property type="match status" value="1"/>
</dbReference>
<name>A0A212J195_9DELT</name>
<feature type="signal peptide" evidence="2">
    <location>
        <begin position="1"/>
        <end position="21"/>
    </location>
</feature>
<sequence length="241" mass="26741">MKIYCTLALVLVLFQSGTASANVQEPPAWLTNAIVRFESSGNPRAICFNTISLPAPTPEDAARIRRELDALGLKYAAASSKITVELQSLYPATEEEGRRLVKRADALGLSIDIGLGQINIQHPRKHGFAAEDLMDPDVNLRWCRKLLADELRRHGPNWRAVGYYHSPDPERGRRYAWSIYNTARRIEGEKRHGKANRTVERNHGIPDAGGIRGSDGQRQTGANIPVKIPEVGQHRPAGEKP</sequence>
<evidence type="ECO:0000256" key="1">
    <source>
        <dbReference type="SAM" id="MobiDB-lite"/>
    </source>
</evidence>
<protein>
    <recommendedName>
        <fullName evidence="4">Transglycosylase SLT domain-containing protein</fullName>
    </recommendedName>
</protein>
<evidence type="ECO:0000256" key="2">
    <source>
        <dbReference type="SAM" id="SignalP"/>
    </source>
</evidence>
<organism evidence="3">
    <name type="scientific">uncultured delta proteobacterium</name>
    <dbReference type="NCBI Taxonomy" id="34034"/>
    <lineage>
        <taxon>Bacteria</taxon>
        <taxon>Deltaproteobacteria</taxon>
        <taxon>environmental samples</taxon>
    </lineage>
</organism>
<evidence type="ECO:0008006" key="4">
    <source>
        <dbReference type="Google" id="ProtNLM"/>
    </source>
</evidence>
<feature type="region of interest" description="Disordered" evidence="1">
    <location>
        <begin position="188"/>
        <end position="241"/>
    </location>
</feature>
<feature type="chain" id="PRO_5012465395" description="Transglycosylase SLT domain-containing protein" evidence="2">
    <location>
        <begin position="22"/>
        <end position="241"/>
    </location>
</feature>
<dbReference type="AlphaFoldDB" id="A0A212J195"/>